<dbReference type="EMBL" id="JAATIS010005540">
    <property type="protein sequence ID" value="KAG2458704.1"/>
    <property type="molecule type" value="Genomic_DNA"/>
</dbReference>
<dbReference type="PANTHER" id="PTHR46167">
    <property type="entry name" value="N-LYSINE METHYLTRANSFERASE KMT5A"/>
    <property type="match status" value="1"/>
</dbReference>
<dbReference type="InterPro" id="IPR051760">
    <property type="entry name" value="KMT5A"/>
</dbReference>
<keyword evidence="4" id="KW-1185">Reference proteome</keyword>
<dbReference type="Gene3D" id="2.170.270.10">
    <property type="entry name" value="SET domain"/>
    <property type="match status" value="1"/>
</dbReference>
<dbReference type="Proteomes" id="UP000886611">
    <property type="component" value="Unassembled WGS sequence"/>
</dbReference>
<feature type="region of interest" description="Disordered" evidence="1">
    <location>
        <begin position="109"/>
        <end position="145"/>
    </location>
</feature>
<dbReference type="InterPro" id="IPR046341">
    <property type="entry name" value="SET_dom_sf"/>
</dbReference>
<comment type="caution">
    <text evidence="3">The sequence shown here is derived from an EMBL/GenBank/DDBJ whole genome shotgun (WGS) entry which is preliminary data.</text>
</comment>
<sequence length="163" mass="18456">MDCSSLETCLKCFKCSVCNIAIAELLLCQFLKVVLSTIDGAKDDGSVGRMINDNHKSPNCKIKKLAVDGMPHLCLFALRDILPGEEITYSYGDGPWPWRKQVSEEMLQNCSESSDSSMNHSDDDYIPKSSEESSPDCSSRKRVKRTMWKEEERRAVENIWPNL</sequence>
<dbReference type="GO" id="GO:0043516">
    <property type="term" value="P:regulation of DNA damage response, signal transduction by p53 class mediator"/>
    <property type="evidence" value="ECO:0007669"/>
    <property type="project" value="TreeGrafter"/>
</dbReference>
<reference evidence="3 4" key="1">
    <citation type="journal article" date="2021" name="Cell">
        <title>Tracing the genetic footprints of vertebrate landing in non-teleost ray-finned fishes.</title>
        <authorList>
            <person name="Bi X."/>
            <person name="Wang K."/>
            <person name="Yang L."/>
            <person name="Pan H."/>
            <person name="Jiang H."/>
            <person name="Wei Q."/>
            <person name="Fang M."/>
            <person name="Yu H."/>
            <person name="Zhu C."/>
            <person name="Cai Y."/>
            <person name="He Y."/>
            <person name="Gan X."/>
            <person name="Zeng H."/>
            <person name="Yu D."/>
            <person name="Zhu Y."/>
            <person name="Jiang H."/>
            <person name="Qiu Q."/>
            <person name="Yang H."/>
            <person name="Zhang Y.E."/>
            <person name="Wang W."/>
            <person name="Zhu M."/>
            <person name="He S."/>
            <person name="Zhang G."/>
        </authorList>
    </citation>
    <scope>NUCLEOTIDE SEQUENCE [LARGE SCALE GENOMIC DNA]</scope>
    <source>
        <strain evidence="3">Bchr_013</strain>
    </source>
</reference>
<keyword evidence="3" id="KW-0489">Methyltransferase</keyword>
<dbReference type="PANTHER" id="PTHR46167:SF1">
    <property type="entry name" value="N-LYSINE METHYLTRANSFERASE KMT5A"/>
    <property type="match status" value="1"/>
</dbReference>
<keyword evidence="3" id="KW-0808">Transferase</keyword>
<dbReference type="GO" id="GO:0005634">
    <property type="term" value="C:nucleus"/>
    <property type="evidence" value="ECO:0007669"/>
    <property type="project" value="TreeGrafter"/>
</dbReference>
<dbReference type="GO" id="GO:0005700">
    <property type="term" value="C:polytene chromosome"/>
    <property type="evidence" value="ECO:0007669"/>
    <property type="project" value="TreeGrafter"/>
</dbReference>
<feature type="domain" description="SET" evidence="2">
    <location>
        <begin position="1"/>
        <end position="92"/>
    </location>
</feature>
<feature type="compositionally biased region" description="Basic and acidic residues" evidence="1">
    <location>
        <begin position="120"/>
        <end position="131"/>
    </location>
</feature>
<organism evidence="3 4">
    <name type="scientific">Polypterus senegalus</name>
    <name type="common">Senegal bichir</name>
    <dbReference type="NCBI Taxonomy" id="55291"/>
    <lineage>
        <taxon>Eukaryota</taxon>
        <taxon>Metazoa</taxon>
        <taxon>Chordata</taxon>
        <taxon>Craniata</taxon>
        <taxon>Vertebrata</taxon>
        <taxon>Euteleostomi</taxon>
        <taxon>Actinopterygii</taxon>
        <taxon>Polypteriformes</taxon>
        <taxon>Polypteridae</taxon>
        <taxon>Polypterus</taxon>
    </lineage>
</organism>
<evidence type="ECO:0000259" key="2">
    <source>
        <dbReference type="PROSITE" id="PS50280"/>
    </source>
</evidence>
<proteinExistence type="predicted"/>
<dbReference type="GO" id="GO:0042799">
    <property type="term" value="F:histone H4K20 methyltransferase activity"/>
    <property type="evidence" value="ECO:0007669"/>
    <property type="project" value="TreeGrafter"/>
</dbReference>
<dbReference type="Pfam" id="PF00856">
    <property type="entry name" value="SET"/>
    <property type="match status" value="1"/>
</dbReference>
<dbReference type="GO" id="GO:0006357">
    <property type="term" value="P:regulation of transcription by RNA polymerase II"/>
    <property type="evidence" value="ECO:0007669"/>
    <property type="project" value="TreeGrafter"/>
</dbReference>
<evidence type="ECO:0000313" key="4">
    <source>
        <dbReference type="Proteomes" id="UP000886611"/>
    </source>
</evidence>
<dbReference type="SUPFAM" id="SSF82199">
    <property type="entry name" value="SET domain"/>
    <property type="match status" value="1"/>
</dbReference>
<accession>A0A8X7X0E0</accession>
<dbReference type="SMART" id="SM00317">
    <property type="entry name" value="SET"/>
    <property type="match status" value="1"/>
</dbReference>
<dbReference type="GO" id="GO:0032259">
    <property type="term" value="P:methylation"/>
    <property type="evidence" value="ECO:0007669"/>
    <property type="project" value="UniProtKB-KW"/>
</dbReference>
<dbReference type="AlphaFoldDB" id="A0A8X7X0E0"/>
<feature type="non-terminal residue" evidence="3">
    <location>
        <position position="1"/>
    </location>
</feature>
<feature type="non-terminal residue" evidence="3">
    <location>
        <position position="163"/>
    </location>
</feature>
<evidence type="ECO:0000313" key="3">
    <source>
        <dbReference type="EMBL" id="KAG2458704.1"/>
    </source>
</evidence>
<gene>
    <name evidence="3" type="primary">Kmt5ab</name>
    <name evidence="3" type="ORF">GTO96_0014010</name>
</gene>
<name>A0A8X7X0E0_POLSE</name>
<dbReference type="PROSITE" id="PS50280">
    <property type="entry name" value="SET"/>
    <property type="match status" value="1"/>
</dbReference>
<evidence type="ECO:0000256" key="1">
    <source>
        <dbReference type="SAM" id="MobiDB-lite"/>
    </source>
</evidence>
<protein>
    <submittedName>
        <fullName evidence="3">KT5AB methyltransferase</fullName>
    </submittedName>
</protein>
<dbReference type="InterPro" id="IPR001214">
    <property type="entry name" value="SET_dom"/>
</dbReference>